<dbReference type="AlphaFoldDB" id="A0A0G1AFR2"/>
<dbReference type="PROSITE" id="PS01195">
    <property type="entry name" value="PEPT_TRNA_HYDROL_1"/>
    <property type="match status" value="1"/>
</dbReference>
<protein>
    <recommendedName>
        <fullName evidence="6">Peptidyl-tRNA hydrolase</fullName>
        <ecNumber evidence="1">3.1.1.29</ecNumber>
    </recommendedName>
</protein>
<accession>A0A0G1AFR2</accession>
<dbReference type="Gene3D" id="3.40.50.1470">
    <property type="entry name" value="Peptidyl-tRNA hydrolase"/>
    <property type="match status" value="1"/>
</dbReference>
<dbReference type="EC" id="3.1.1.29" evidence="1"/>
<dbReference type="Pfam" id="PF01195">
    <property type="entry name" value="Pept_tRNA_hydro"/>
    <property type="match status" value="1"/>
</dbReference>
<dbReference type="SUPFAM" id="SSF53178">
    <property type="entry name" value="Peptidyl-tRNA hydrolase-like"/>
    <property type="match status" value="1"/>
</dbReference>
<comment type="caution">
    <text evidence="7">The sequence shown here is derived from an EMBL/GenBank/DDBJ whole genome shotgun (WGS) entry which is preliminary data.</text>
</comment>
<reference evidence="7 8" key="1">
    <citation type="journal article" date="2015" name="Nature">
        <title>rRNA introns, odd ribosomes, and small enigmatic genomes across a large radiation of phyla.</title>
        <authorList>
            <person name="Brown C.T."/>
            <person name="Hug L.A."/>
            <person name="Thomas B.C."/>
            <person name="Sharon I."/>
            <person name="Castelle C.J."/>
            <person name="Singh A."/>
            <person name="Wilkins M.J."/>
            <person name="Williams K.H."/>
            <person name="Banfield J.F."/>
        </authorList>
    </citation>
    <scope>NUCLEOTIDE SEQUENCE [LARGE SCALE GENOMIC DNA]</scope>
</reference>
<dbReference type="PANTHER" id="PTHR17224:SF1">
    <property type="entry name" value="PEPTIDYL-TRNA HYDROLASE"/>
    <property type="match status" value="1"/>
</dbReference>
<gene>
    <name evidence="7" type="ORF">UU93_C0004G0013</name>
</gene>
<dbReference type="EMBL" id="LCCN01000004">
    <property type="protein sequence ID" value="KKS32966.1"/>
    <property type="molecule type" value="Genomic_DNA"/>
</dbReference>
<dbReference type="Proteomes" id="UP000034160">
    <property type="component" value="Unassembled WGS sequence"/>
</dbReference>
<name>A0A0G1AFR2_9BACT</name>
<comment type="similarity">
    <text evidence="5">Belongs to the PTH family.</text>
</comment>
<evidence type="ECO:0000313" key="7">
    <source>
        <dbReference type="EMBL" id="KKS32966.1"/>
    </source>
</evidence>
<dbReference type="InterPro" id="IPR001328">
    <property type="entry name" value="Pept_tRNA_hydro"/>
</dbReference>
<evidence type="ECO:0000256" key="5">
    <source>
        <dbReference type="ARBA" id="ARBA00038063"/>
    </source>
</evidence>
<keyword evidence="4" id="KW-0694">RNA-binding</keyword>
<dbReference type="GO" id="GO:0000049">
    <property type="term" value="F:tRNA binding"/>
    <property type="evidence" value="ECO:0007669"/>
    <property type="project" value="UniProtKB-KW"/>
</dbReference>
<sequence length="203" mass="23017">MSYNSLVNIIIGLGNPGVEYVNTRHNAGIFLVDRLASLPVDQSDYGWRKFYGIMTCKFPDFILAKTADYFMNESGNVIYDIFRLDEFKNITPSRPPLKEISPSVSIGGGQLYVVHDDLDIKLGEYKIQKGVGPKLHNGVEAVEKALGTKDFWRIRIGVDNRIPNTEYRIPGEEYVLQKFSGEERKALDEVLEKITDEITKTTH</sequence>
<dbReference type="STRING" id="1618356.UU93_C0004G0013"/>
<dbReference type="InterPro" id="IPR018171">
    <property type="entry name" value="Pept_tRNA_hydro_CS"/>
</dbReference>
<evidence type="ECO:0000256" key="1">
    <source>
        <dbReference type="ARBA" id="ARBA00013260"/>
    </source>
</evidence>
<keyword evidence="2" id="KW-0820">tRNA-binding</keyword>
<evidence type="ECO:0000256" key="2">
    <source>
        <dbReference type="ARBA" id="ARBA00022555"/>
    </source>
</evidence>
<evidence type="ECO:0000313" key="8">
    <source>
        <dbReference type="Proteomes" id="UP000034160"/>
    </source>
</evidence>
<keyword evidence="3 7" id="KW-0378">Hydrolase</keyword>
<evidence type="ECO:0000256" key="3">
    <source>
        <dbReference type="ARBA" id="ARBA00022801"/>
    </source>
</evidence>
<dbReference type="GO" id="GO:0004045">
    <property type="term" value="F:peptidyl-tRNA hydrolase activity"/>
    <property type="evidence" value="ECO:0007669"/>
    <property type="project" value="UniProtKB-EC"/>
</dbReference>
<proteinExistence type="inferred from homology"/>
<dbReference type="InterPro" id="IPR036416">
    <property type="entry name" value="Pept_tRNA_hydro_sf"/>
</dbReference>
<evidence type="ECO:0000256" key="4">
    <source>
        <dbReference type="ARBA" id="ARBA00022884"/>
    </source>
</evidence>
<evidence type="ECO:0000256" key="6">
    <source>
        <dbReference type="ARBA" id="ARBA00050038"/>
    </source>
</evidence>
<organism evidence="7 8">
    <name type="scientific">Candidatus Amesbacteria bacterium GW2011_GWA2_42_12</name>
    <dbReference type="NCBI Taxonomy" id="1618356"/>
    <lineage>
        <taxon>Bacteria</taxon>
        <taxon>Candidatus Amesiibacteriota</taxon>
    </lineage>
</organism>
<dbReference type="PANTHER" id="PTHR17224">
    <property type="entry name" value="PEPTIDYL-TRNA HYDROLASE"/>
    <property type="match status" value="1"/>
</dbReference>